<evidence type="ECO:0000256" key="18">
    <source>
        <dbReference type="PIRSR" id="PIRSR600823-5"/>
    </source>
</evidence>
<evidence type="ECO:0000256" key="19">
    <source>
        <dbReference type="RuleBase" id="RU362060"/>
    </source>
</evidence>
<dbReference type="InterPro" id="IPR002016">
    <property type="entry name" value="Haem_peroxidase"/>
</dbReference>
<evidence type="ECO:0000313" key="22">
    <source>
        <dbReference type="Proteomes" id="UP001153555"/>
    </source>
</evidence>
<keyword evidence="9 16" id="KW-0408">Iron</keyword>
<keyword evidence="10" id="KW-0090">Biological rhythms</keyword>
<feature type="binding site" evidence="16">
    <location>
        <position position="92"/>
    </location>
    <ligand>
        <name>Ca(2+)</name>
        <dbReference type="ChEBI" id="CHEBI:29108"/>
        <label>1</label>
    </ligand>
</feature>
<dbReference type="Gene3D" id="1.10.420.10">
    <property type="entry name" value="Peroxidase, domain 2"/>
    <property type="match status" value="1"/>
</dbReference>
<evidence type="ECO:0000259" key="20">
    <source>
        <dbReference type="PROSITE" id="PS50873"/>
    </source>
</evidence>
<dbReference type="GO" id="GO:0140825">
    <property type="term" value="F:lactoperoxidase activity"/>
    <property type="evidence" value="ECO:0007669"/>
    <property type="project" value="UniProtKB-EC"/>
</dbReference>
<dbReference type="Proteomes" id="UP001153555">
    <property type="component" value="Unassembled WGS sequence"/>
</dbReference>
<dbReference type="GO" id="GO:0006979">
    <property type="term" value="P:response to oxidative stress"/>
    <property type="evidence" value="ECO:0007669"/>
    <property type="project" value="UniProtKB-UniRule"/>
</dbReference>
<dbReference type="PANTHER" id="PTHR31517">
    <property type="match status" value="1"/>
</dbReference>
<dbReference type="OrthoDB" id="2113341at2759"/>
<keyword evidence="7 19" id="KW-0732">Signal</keyword>
<comment type="cofactor">
    <cofactor evidence="16 19">
        <name>Ca(2+)</name>
        <dbReference type="ChEBI" id="CHEBI:29108"/>
    </cofactor>
    <text evidence="16 19">Binds 2 calcium ions per subunit.</text>
</comment>
<keyword evidence="16 19" id="KW-0106">Calcium</keyword>
<evidence type="ECO:0000256" key="10">
    <source>
        <dbReference type="ARBA" id="ARBA00023108"/>
    </source>
</evidence>
<feature type="binding site" evidence="16">
    <location>
        <position position="249"/>
    </location>
    <ligand>
        <name>Ca(2+)</name>
        <dbReference type="ChEBI" id="CHEBI:29108"/>
        <label>2</label>
    </ligand>
</feature>
<comment type="similarity">
    <text evidence="19">Belongs to the peroxidase family. Classical plant (class III) peroxidase subfamily.</text>
</comment>
<protein>
    <recommendedName>
        <fullName evidence="3 19">Peroxidase</fullName>
        <ecNumber evidence="3 19">1.11.1.7</ecNumber>
    </recommendedName>
</protein>
<evidence type="ECO:0000256" key="14">
    <source>
        <dbReference type="PIRSR" id="PIRSR600823-1"/>
    </source>
</evidence>
<feature type="disulfide bond" evidence="18">
    <location>
        <begin position="39"/>
        <end position="118"/>
    </location>
</feature>
<feature type="site" description="Transition state stabilizer" evidence="17">
    <location>
        <position position="66"/>
    </location>
</feature>
<evidence type="ECO:0000256" key="13">
    <source>
        <dbReference type="ARBA" id="ARBA00023324"/>
    </source>
</evidence>
<keyword evidence="19" id="KW-0964">Secreted</keyword>
<feature type="active site" description="Proton acceptor" evidence="14">
    <location>
        <position position="70"/>
    </location>
</feature>
<feature type="domain" description="Plant heme peroxidase family profile" evidence="20">
    <location>
        <begin position="29"/>
        <end position="326"/>
    </location>
</feature>
<dbReference type="FunFam" id="1.10.420.10:FF:000007">
    <property type="entry name" value="Peroxidase"/>
    <property type="match status" value="1"/>
</dbReference>
<feature type="disulfide bond" evidence="18">
    <location>
        <begin position="203"/>
        <end position="230"/>
    </location>
</feature>
<dbReference type="EC" id="1.11.1.7" evidence="3 19"/>
<evidence type="ECO:0000256" key="15">
    <source>
        <dbReference type="PIRSR" id="PIRSR600823-2"/>
    </source>
</evidence>
<dbReference type="InterPro" id="IPR010255">
    <property type="entry name" value="Haem_peroxidase_sf"/>
</dbReference>
<dbReference type="InterPro" id="IPR000823">
    <property type="entry name" value="Peroxidase_pln"/>
</dbReference>
<evidence type="ECO:0000256" key="17">
    <source>
        <dbReference type="PIRSR" id="PIRSR600823-4"/>
    </source>
</evidence>
<feature type="binding site" evidence="15">
    <location>
        <position position="166"/>
    </location>
    <ligand>
        <name>substrate</name>
    </ligand>
</feature>
<evidence type="ECO:0000256" key="12">
    <source>
        <dbReference type="ARBA" id="ARBA00023180"/>
    </source>
</evidence>
<keyword evidence="5 19" id="KW-0349">Heme</keyword>
<dbReference type="AlphaFoldDB" id="A0A9N7NT82"/>
<keyword evidence="8 19" id="KW-0560">Oxidoreductase</keyword>
<evidence type="ECO:0000256" key="2">
    <source>
        <dbReference type="ARBA" id="ARBA00002322"/>
    </source>
</evidence>
<feature type="chain" id="PRO_5040540731" description="Peroxidase" evidence="19">
    <location>
        <begin position="29"/>
        <end position="328"/>
    </location>
</feature>
<reference evidence="21" key="1">
    <citation type="submission" date="2019-12" db="EMBL/GenBank/DDBJ databases">
        <authorList>
            <person name="Scholes J."/>
        </authorList>
    </citation>
    <scope>NUCLEOTIDE SEQUENCE</scope>
</reference>
<evidence type="ECO:0000256" key="11">
    <source>
        <dbReference type="ARBA" id="ARBA00023157"/>
    </source>
</evidence>
<evidence type="ECO:0000256" key="7">
    <source>
        <dbReference type="ARBA" id="ARBA00022729"/>
    </source>
</evidence>
<dbReference type="CDD" id="cd00693">
    <property type="entry name" value="secretory_peroxidase"/>
    <property type="match status" value="1"/>
</dbReference>
<evidence type="ECO:0000313" key="21">
    <source>
        <dbReference type="EMBL" id="CAA0836483.1"/>
    </source>
</evidence>
<evidence type="ECO:0000256" key="16">
    <source>
        <dbReference type="PIRSR" id="PIRSR600823-3"/>
    </source>
</evidence>
<feature type="binding site" evidence="16">
    <location>
        <position position="78"/>
    </location>
    <ligand>
        <name>Ca(2+)</name>
        <dbReference type="ChEBI" id="CHEBI:29108"/>
        <label>1</label>
    </ligand>
</feature>
<comment type="catalytic activity">
    <reaction evidence="1 19">
        <text>2 a phenolic donor + H2O2 = 2 a phenolic radical donor + 2 H2O</text>
        <dbReference type="Rhea" id="RHEA:56136"/>
        <dbReference type="ChEBI" id="CHEBI:15377"/>
        <dbReference type="ChEBI" id="CHEBI:16240"/>
        <dbReference type="ChEBI" id="CHEBI:139520"/>
        <dbReference type="ChEBI" id="CHEBI:139521"/>
        <dbReference type="EC" id="1.11.1.7"/>
    </reaction>
</comment>
<evidence type="ECO:0000256" key="4">
    <source>
        <dbReference type="ARBA" id="ARBA00022559"/>
    </source>
</evidence>
<evidence type="ECO:0000256" key="9">
    <source>
        <dbReference type="ARBA" id="ARBA00023004"/>
    </source>
</evidence>
<dbReference type="GO" id="GO:0020037">
    <property type="term" value="F:heme binding"/>
    <property type="evidence" value="ECO:0007669"/>
    <property type="project" value="UniProtKB-UniRule"/>
</dbReference>
<keyword evidence="6 16" id="KW-0479">Metal-binding</keyword>
<feature type="signal peptide" evidence="19">
    <location>
        <begin position="1"/>
        <end position="28"/>
    </location>
</feature>
<comment type="caution">
    <text evidence="21">The sequence shown here is derived from an EMBL/GenBank/DDBJ whole genome shotgun (WGS) entry which is preliminary data.</text>
</comment>
<evidence type="ECO:0000256" key="6">
    <source>
        <dbReference type="ARBA" id="ARBA00022723"/>
    </source>
</evidence>
<feature type="binding site" evidence="16">
    <location>
        <position position="254"/>
    </location>
    <ligand>
        <name>Ca(2+)</name>
        <dbReference type="ChEBI" id="CHEBI:29108"/>
        <label>2</label>
    </ligand>
</feature>
<comment type="cofactor">
    <cofactor evidence="16 19">
        <name>heme b</name>
        <dbReference type="ChEBI" id="CHEBI:60344"/>
    </cofactor>
    <text evidence="16 19">Binds 1 heme b (iron(II)-protoporphyrin IX) group per subunit.</text>
</comment>
<dbReference type="PRINTS" id="PR00458">
    <property type="entry name" value="PEROXIDASE"/>
</dbReference>
<sequence length="328" mass="36901">MAIILNCNLGSFLFLLLPLLAQLHLGKSELELNYYSQSCPKAEQIIKEQVEQLYKKHGNTAISWIRNLFHDCALISCDASLLLDNANGIISEKSESRSFGMRNFKYINTIKEALEKECPMTVSCADIIALTARDGVALLGGPSIDVKTGRRDSKESHASEIDDYIPNHNDSMSLVLSTFEKIGVDTEGLVALLGAHSVGRTHCTNIVQRLYPTVDPTLDPNYAEYLMKRCPTPNPNPKAVEYVRNDLETPMVLDNVYYKNILAHRGLMLVDQRLLSDPRTSPFVNKMAQDNEYFHQQFSRAFLILSENNPLTGDKGEIRRDCRFVNSN</sequence>
<feature type="binding site" evidence="16">
    <location>
        <position position="246"/>
    </location>
    <ligand>
        <name>Ca(2+)</name>
        <dbReference type="ChEBI" id="CHEBI:29108"/>
        <label>2</label>
    </ligand>
</feature>
<keyword evidence="11 18" id="KW-1015">Disulfide bond</keyword>
<dbReference type="EMBL" id="CACSLK010030184">
    <property type="protein sequence ID" value="CAA0836483.1"/>
    <property type="molecule type" value="Genomic_DNA"/>
</dbReference>
<gene>
    <name evidence="21" type="ORF">SHERM_03570</name>
</gene>
<dbReference type="SUPFAM" id="SSF48113">
    <property type="entry name" value="Heme-dependent peroxidases"/>
    <property type="match status" value="1"/>
</dbReference>
<organism evidence="21 22">
    <name type="scientific">Striga hermonthica</name>
    <name type="common">Purple witchweed</name>
    <name type="synonym">Buchnera hermonthica</name>
    <dbReference type="NCBI Taxonomy" id="68872"/>
    <lineage>
        <taxon>Eukaryota</taxon>
        <taxon>Viridiplantae</taxon>
        <taxon>Streptophyta</taxon>
        <taxon>Embryophyta</taxon>
        <taxon>Tracheophyta</taxon>
        <taxon>Spermatophyta</taxon>
        <taxon>Magnoliopsida</taxon>
        <taxon>eudicotyledons</taxon>
        <taxon>Gunneridae</taxon>
        <taxon>Pentapetalae</taxon>
        <taxon>asterids</taxon>
        <taxon>lamiids</taxon>
        <taxon>Lamiales</taxon>
        <taxon>Orobanchaceae</taxon>
        <taxon>Buchnereae</taxon>
        <taxon>Striga</taxon>
    </lineage>
</organism>
<dbReference type="Gene3D" id="1.10.520.10">
    <property type="match status" value="1"/>
</dbReference>
<dbReference type="GO" id="GO:0042744">
    <property type="term" value="P:hydrogen peroxide catabolic process"/>
    <property type="evidence" value="ECO:0007669"/>
    <property type="project" value="UniProtKB-KW"/>
</dbReference>
<feature type="disulfide bond" evidence="18">
    <location>
        <begin position="124"/>
        <end position="322"/>
    </location>
</feature>
<dbReference type="GO" id="GO:0048511">
    <property type="term" value="P:rhythmic process"/>
    <property type="evidence" value="ECO:0007669"/>
    <property type="project" value="UniProtKB-KW"/>
</dbReference>
<evidence type="ECO:0000256" key="8">
    <source>
        <dbReference type="ARBA" id="ARBA00023002"/>
    </source>
</evidence>
<evidence type="ECO:0000256" key="5">
    <source>
        <dbReference type="ARBA" id="ARBA00022617"/>
    </source>
</evidence>
<evidence type="ECO:0000256" key="1">
    <source>
        <dbReference type="ARBA" id="ARBA00000189"/>
    </source>
</evidence>
<dbReference type="PRINTS" id="PR00461">
    <property type="entry name" value="PLPEROXIDASE"/>
</dbReference>
<evidence type="ECO:0000256" key="3">
    <source>
        <dbReference type="ARBA" id="ARBA00012313"/>
    </source>
</evidence>
<keyword evidence="22" id="KW-1185">Reference proteome</keyword>
<feature type="binding site" description="axial binding residue" evidence="16">
    <location>
        <position position="196"/>
    </location>
    <ligand>
        <name>heme b</name>
        <dbReference type="ChEBI" id="CHEBI:60344"/>
    </ligand>
    <ligandPart>
        <name>Fe</name>
        <dbReference type="ChEBI" id="CHEBI:18248"/>
    </ligandPart>
</feature>
<dbReference type="PANTHER" id="PTHR31517:SF80">
    <property type="entry name" value="PEROXIDASE"/>
    <property type="match status" value="1"/>
</dbReference>
<feature type="disulfide bond" evidence="18">
    <location>
        <begin position="72"/>
        <end position="77"/>
    </location>
</feature>
<accession>A0A9N7NT82</accession>
<keyword evidence="13 19" id="KW-0376">Hydrogen peroxide</keyword>
<feature type="binding site" evidence="16">
    <location>
        <position position="71"/>
    </location>
    <ligand>
        <name>Ca(2+)</name>
        <dbReference type="ChEBI" id="CHEBI:29108"/>
        <label>1</label>
    </ligand>
</feature>
<dbReference type="InterPro" id="IPR033905">
    <property type="entry name" value="Secretory_peroxidase"/>
</dbReference>
<dbReference type="FunFam" id="1.10.520.10:FF:000010">
    <property type="entry name" value="Peroxidase"/>
    <property type="match status" value="1"/>
</dbReference>
<comment type="function">
    <text evidence="2">Removal of H(2)O(2), oxidation of toxic reductants, biosynthesis and degradation of lignin, suberization, auxin catabolism, response to environmental stresses such as wounding, pathogen attack and oxidative stress. These functions might be dependent on each isozyme/isoform in each plant tissue.</text>
</comment>
<name>A0A9N7NT82_STRHE</name>
<comment type="subcellular location">
    <subcellularLocation>
        <location evidence="19">Secreted</location>
    </subcellularLocation>
</comment>
<feature type="binding site" evidence="16">
    <location>
        <position position="80"/>
    </location>
    <ligand>
        <name>Ca(2+)</name>
        <dbReference type="ChEBI" id="CHEBI:29108"/>
        <label>1</label>
    </ligand>
</feature>
<dbReference type="GO" id="GO:0046872">
    <property type="term" value="F:metal ion binding"/>
    <property type="evidence" value="ECO:0007669"/>
    <property type="project" value="UniProtKB-UniRule"/>
</dbReference>
<dbReference type="PROSITE" id="PS50873">
    <property type="entry name" value="PEROXIDASE_4"/>
    <property type="match status" value="1"/>
</dbReference>
<keyword evidence="12" id="KW-0325">Glycoprotein</keyword>
<keyword evidence="4 19" id="KW-0575">Peroxidase</keyword>
<dbReference type="Pfam" id="PF00141">
    <property type="entry name" value="peroxidase"/>
    <property type="match status" value="1"/>
</dbReference>
<proteinExistence type="inferred from homology"/>
<dbReference type="GO" id="GO:0005576">
    <property type="term" value="C:extracellular region"/>
    <property type="evidence" value="ECO:0007669"/>
    <property type="project" value="UniProtKB-SubCell"/>
</dbReference>